<dbReference type="EMBL" id="BPLR01019022">
    <property type="protein sequence ID" value="GIZ04005.1"/>
    <property type="molecule type" value="Genomic_DNA"/>
</dbReference>
<evidence type="ECO:0000313" key="1">
    <source>
        <dbReference type="EMBL" id="GIZ04005.1"/>
    </source>
</evidence>
<name>A0AAV4YAC9_CAEEX</name>
<organism evidence="1 2">
    <name type="scientific">Caerostris extrusa</name>
    <name type="common">Bark spider</name>
    <name type="synonym">Caerostris bankana</name>
    <dbReference type="NCBI Taxonomy" id="172846"/>
    <lineage>
        <taxon>Eukaryota</taxon>
        <taxon>Metazoa</taxon>
        <taxon>Ecdysozoa</taxon>
        <taxon>Arthropoda</taxon>
        <taxon>Chelicerata</taxon>
        <taxon>Arachnida</taxon>
        <taxon>Araneae</taxon>
        <taxon>Araneomorphae</taxon>
        <taxon>Entelegynae</taxon>
        <taxon>Araneoidea</taxon>
        <taxon>Araneidae</taxon>
        <taxon>Caerostris</taxon>
    </lineage>
</organism>
<dbReference type="AlphaFoldDB" id="A0AAV4YAC9"/>
<proteinExistence type="predicted"/>
<dbReference type="Proteomes" id="UP001054945">
    <property type="component" value="Unassembled WGS sequence"/>
</dbReference>
<protein>
    <submittedName>
        <fullName evidence="1">Uncharacterized protein</fullName>
    </submittedName>
</protein>
<gene>
    <name evidence="1" type="ORF">CEXT_456711</name>
</gene>
<reference evidence="1 2" key="1">
    <citation type="submission" date="2021-06" db="EMBL/GenBank/DDBJ databases">
        <title>Caerostris extrusa draft genome.</title>
        <authorList>
            <person name="Kono N."/>
            <person name="Arakawa K."/>
        </authorList>
    </citation>
    <scope>NUCLEOTIDE SEQUENCE [LARGE SCALE GENOMIC DNA]</scope>
</reference>
<accession>A0AAV4YAC9</accession>
<evidence type="ECO:0000313" key="2">
    <source>
        <dbReference type="Proteomes" id="UP001054945"/>
    </source>
</evidence>
<keyword evidence="2" id="KW-1185">Reference proteome</keyword>
<sequence length="119" mass="13393">MLISQSSTVLLSPLQPEASMVFVRRKPFAKESLHYTFLEYSDFGRYLPNSGDGYHVHFCRSHGGGPELPLPWSQQKGGAFLPQGTLPQEVRLLLLLQLTQEGQAHNLRGRRPPARPLSR</sequence>
<comment type="caution">
    <text evidence="1">The sequence shown here is derived from an EMBL/GenBank/DDBJ whole genome shotgun (WGS) entry which is preliminary data.</text>
</comment>